<name>A9CXD5_HOEPD</name>
<proteinExistence type="predicted"/>
<dbReference type="eggNOG" id="COG0229">
    <property type="taxonomic scope" value="Bacteria"/>
</dbReference>
<dbReference type="NCBIfam" id="TIGR00357">
    <property type="entry name" value="peptide-methionine (R)-S-oxide reductase MsrB"/>
    <property type="match status" value="1"/>
</dbReference>
<dbReference type="HOGENOM" id="CLU_031040_8_2_5"/>
<reference evidence="5 6" key="2">
    <citation type="submission" date="2012-06" db="EMBL/GenBank/DDBJ databases">
        <authorList>
            <person name="Fiebig A."/>
        </authorList>
    </citation>
    <scope>NUCLEOTIDE SEQUENCE [LARGE SCALE GENOMIC DNA]</scope>
    <source>
        <strain evidence="5 6">DFL-43</strain>
    </source>
</reference>
<keyword evidence="6" id="KW-1185">Reference proteome</keyword>
<dbReference type="InterPro" id="IPR011057">
    <property type="entry name" value="Mss4-like_sf"/>
</dbReference>
<dbReference type="InterPro" id="IPR002579">
    <property type="entry name" value="Met_Sox_Rdtase_MsrB_dom"/>
</dbReference>
<dbReference type="PROSITE" id="PS51318">
    <property type="entry name" value="TAT"/>
    <property type="match status" value="1"/>
</dbReference>
<feature type="domain" description="MsrB" evidence="4">
    <location>
        <begin position="43"/>
        <end position="164"/>
    </location>
</feature>
<evidence type="ECO:0000313" key="5">
    <source>
        <dbReference type="EMBL" id="EDQ35645.1"/>
    </source>
</evidence>
<dbReference type="GO" id="GO:0006979">
    <property type="term" value="P:response to oxidative stress"/>
    <property type="evidence" value="ECO:0007669"/>
    <property type="project" value="InterPro"/>
</dbReference>
<protein>
    <recommendedName>
        <fullName evidence="1">peptide-methionine (R)-S-oxide reductase</fullName>
        <ecNumber evidence="1">1.8.4.12</ecNumber>
    </recommendedName>
</protein>
<evidence type="ECO:0000313" key="6">
    <source>
        <dbReference type="Proteomes" id="UP000004291"/>
    </source>
</evidence>
<evidence type="ECO:0000256" key="3">
    <source>
        <dbReference type="ARBA" id="ARBA00048488"/>
    </source>
</evidence>
<evidence type="ECO:0000259" key="4">
    <source>
        <dbReference type="PROSITE" id="PS51790"/>
    </source>
</evidence>
<gene>
    <name evidence="5" type="ORF">HPDFL43_20662</name>
</gene>
<dbReference type="GO" id="GO:0030091">
    <property type="term" value="P:protein repair"/>
    <property type="evidence" value="ECO:0007669"/>
    <property type="project" value="InterPro"/>
</dbReference>
<comment type="caution">
    <text evidence="5">The sequence shown here is derived from an EMBL/GenBank/DDBJ whole genome shotgun (WGS) entry which is preliminary data.</text>
</comment>
<comment type="catalytic activity">
    <reaction evidence="3">
        <text>L-methionyl-[protein] + [thioredoxin]-disulfide + H2O = L-methionyl-(R)-S-oxide-[protein] + [thioredoxin]-dithiol</text>
        <dbReference type="Rhea" id="RHEA:24164"/>
        <dbReference type="Rhea" id="RHEA-COMP:10698"/>
        <dbReference type="Rhea" id="RHEA-COMP:10700"/>
        <dbReference type="Rhea" id="RHEA-COMP:12313"/>
        <dbReference type="Rhea" id="RHEA-COMP:12314"/>
        <dbReference type="ChEBI" id="CHEBI:15377"/>
        <dbReference type="ChEBI" id="CHEBI:16044"/>
        <dbReference type="ChEBI" id="CHEBI:29950"/>
        <dbReference type="ChEBI" id="CHEBI:45764"/>
        <dbReference type="ChEBI" id="CHEBI:50058"/>
        <dbReference type="EC" id="1.8.4.12"/>
    </reaction>
</comment>
<dbReference type="EC" id="1.8.4.12" evidence="1"/>
<dbReference type="AlphaFoldDB" id="A9CXD5"/>
<dbReference type="STRING" id="411684.HPDFL43_20662"/>
<dbReference type="InterPro" id="IPR028427">
    <property type="entry name" value="Met_Sox_Rdtase_MsrB"/>
</dbReference>
<dbReference type="InterPro" id="IPR006311">
    <property type="entry name" value="TAT_signal"/>
</dbReference>
<dbReference type="SUPFAM" id="SSF51316">
    <property type="entry name" value="Mss4-like"/>
    <property type="match status" value="1"/>
</dbReference>
<keyword evidence="2 5" id="KW-0560">Oxidoreductase</keyword>
<dbReference type="PANTHER" id="PTHR10173:SF57">
    <property type="entry name" value="PEPTIDE-METHIONINE (R)-S-OXIDE REDUCTASE"/>
    <property type="match status" value="1"/>
</dbReference>
<dbReference type="PROSITE" id="PS51790">
    <property type="entry name" value="MSRB"/>
    <property type="match status" value="1"/>
</dbReference>
<organism evidence="5 6">
    <name type="scientific">Hoeflea phototrophica (strain DSM 17068 / NCIMB 14078 / DFL-43)</name>
    <dbReference type="NCBI Taxonomy" id="411684"/>
    <lineage>
        <taxon>Bacteria</taxon>
        <taxon>Pseudomonadati</taxon>
        <taxon>Pseudomonadota</taxon>
        <taxon>Alphaproteobacteria</taxon>
        <taxon>Hyphomicrobiales</taxon>
        <taxon>Rhizobiaceae</taxon>
        <taxon>Hoeflea</taxon>
    </lineage>
</organism>
<dbReference type="EMBL" id="ABIA03000001">
    <property type="protein sequence ID" value="EDQ35645.1"/>
    <property type="molecule type" value="Genomic_DNA"/>
</dbReference>
<dbReference type="PANTHER" id="PTHR10173">
    <property type="entry name" value="METHIONINE SULFOXIDE REDUCTASE"/>
    <property type="match status" value="1"/>
</dbReference>
<sequence length="169" mass="18739">MKMTKALGRRALLATSATGLALSVFGRGLLPANASEFEFTLSEEQWRARLTPKQYGILREEDTERPFTSALNNEKRKGMYHCAGCDLPVYSSQTKYDSGTGWPSFWEAEADAVRTKPDRTLFGVYTEVHCRRCGGHFGHIFDDGPPPTGKRHCINGFALSFNPAADQSS</sequence>
<accession>A9CXD5</accession>
<dbReference type="GO" id="GO:0005737">
    <property type="term" value="C:cytoplasm"/>
    <property type="evidence" value="ECO:0007669"/>
    <property type="project" value="TreeGrafter"/>
</dbReference>
<evidence type="ECO:0000256" key="1">
    <source>
        <dbReference type="ARBA" id="ARBA00012499"/>
    </source>
</evidence>
<dbReference type="GO" id="GO:0033743">
    <property type="term" value="F:peptide-methionine (R)-S-oxide reductase activity"/>
    <property type="evidence" value="ECO:0007669"/>
    <property type="project" value="UniProtKB-EC"/>
</dbReference>
<evidence type="ECO:0000256" key="2">
    <source>
        <dbReference type="ARBA" id="ARBA00023002"/>
    </source>
</evidence>
<dbReference type="Pfam" id="PF01641">
    <property type="entry name" value="SelR"/>
    <property type="match status" value="1"/>
</dbReference>
<dbReference type="Proteomes" id="UP000004291">
    <property type="component" value="Chromosome"/>
</dbReference>
<reference evidence="5 6" key="1">
    <citation type="submission" date="2007-10" db="EMBL/GenBank/DDBJ databases">
        <authorList>
            <person name="Wagner-Dobler I."/>
            <person name="Ferriera S."/>
            <person name="Johnson J."/>
            <person name="Kravitz S."/>
            <person name="Beeson K."/>
            <person name="Sutton G."/>
            <person name="Rogers Y.-H."/>
            <person name="Friedman R."/>
            <person name="Frazier M."/>
            <person name="Venter J.C."/>
        </authorList>
    </citation>
    <scope>NUCLEOTIDE SEQUENCE [LARGE SCALE GENOMIC DNA]</scope>
    <source>
        <strain evidence="5 6">DFL-43</strain>
    </source>
</reference>
<dbReference type="Gene3D" id="2.170.150.20">
    <property type="entry name" value="Peptide methionine sulfoxide reductase"/>
    <property type="match status" value="1"/>
</dbReference>
<dbReference type="RefSeq" id="WP_007199876.1">
    <property type="nucleotide sequence ID" value="NZ_CM002917.1"/>
</dbReference>